<protein>
    <submittedName>
        <fullName evidence="1">Uncharacterized protein</fullName>
    </submittedName>
</protein>
<proteinExistence type="predicted"/>
<reference evidence="1 2" key="1">
    <citation type="submission" date="2020-08" db="EMBL/GenBank/DDBJ databases">
        <title>Genomic Encyclopedia of Type Strains, Phase IV (KMG-V): Genome sequencing to study the core and pangenomes of soil and plant-associated prokaryotes.</title>
        <authorList>
            <person name="Whitman W."/>
        </authorList>
    </citation>
    <scope>NUCLEOTIDE SEQUENCE [LARGE SCALE GENOMIC DNA]</scope>
    <source>
        <strain evidence="1 2">X5P3</strain>
    </source>
</reference>
<evidence type="ECO:0000313" key="2">
    <source>
        <dbReference type="Proteomes" id="UP000584867"/>
    </source>
</evidence>
<sequence length="44" mass="4768">MRYIQPKITGTFPAISTIQSEKNSPSLEGNGVLPSTINAYQADE</sequence>
<evidence type="ECO:0000313" key="1">
    <source>
        <dbReference type="EMBL" id="MBB5064972.1"/>
    </source>
</evidence>
<gene>
    <name evidence="1" type="ORF">HDF15_003334</name>
</gene>
<dbReference type="AlphaFoldDB" id="A0A7W7ZRS7"/>
<dbReference type="EMBL" id="JACHIO010000013">
    <property type="protein sequence ID" value="MBB5064972.1"/>
    <property type="molecule type" value="Genomic_DNA"/>
</dbReference>
<accession>A0A7W7ZRS7</accession>
<dbReference type="RefSeq" id="WP_260331121.1">
    <property type="nucleotide sequence ID" value="NZ_JACHIO010000013.1"/>
</dbReference>
<name>A0A7W7ZRS7_9BACT</name>
<dbReference type="Proteomes" id="UP000584867">
    <property type="component" value="Unassembled WGS sequence"/>
</dbReference>
<comment type="caution">
    <text evidence="1">The sequence shown here is derived from an EMBL/GenBank/DDBJ whole genome shotgun (WGS) entry which is preliminary data.</text>
</comment>
<organism evidence="1 2">
    <name type="scientific">Granulicella mallensis</name>
    <dbReference type="NCBI Taxonomy" id="940614"/>
    <lineage>
        <taxon>Bacteria</taxon>
        <taxon>Pseudomonadati</taxon>
        <taxon>Acidobacteriota</taxon>
        <taxon>Terriglobia</taxon>
        <taxon>Terriglobales</taxon>
        <taxon>Acidobacteriaceae</taxon>
        <taxon>Granulicella</taxon>
    </lineage>
</organism>